<feature type="domain" description="Aminotransferase class I/classII large" evidence="8">
    <location>
        <begin position="31"/>
        <end position="369"/>
    </location>
</feature>
<sequence length="380" mass="40872">MRNSTRGNVDPFIVMDVMEAARAAEEAGRHIVHMEVGQPGTPAPAAARDALTSALREDALGYTVALGLPALRRRIARLYGEWYGVDLDPARVVVTPGSSGAFILAFTALFDAGQRVVLGRPGYPSYRQILRALDLEPVEVAASPENRLQLVPGDLEGFDYHGLMVASPANPTGTMLGRAALGALIDAAQGAGAAFLSDEIYHGLHYEARAVSALELSDDVCVINSFSKYFSMTGWRVGWMVVPEAQLRQVERLAQNLFICAPHAAQVAALAALDSGEELEANRAVYAENRRLMLEGLPRAGFDRIAPPDGAFYVYADVSHLTQDSRAFAAEILERAGVAVTPGLDFDPERGAGTLRFSYARATADIVEGLARLEAFMKAR</sequence>
<evidence type="ECO:0000256" key="3">
    <source>
        <dbReference type="ARBA" id="ARBA00022576"/>
    </source>
</evidence>
<dbReference type="EC" id="2.6.1.-" evidence="7"/>
<proteinExistence type="inferred from homology"/>
<evidence type="ECO:0000256" key="4">
    <source>
        <dbReference type="ARBA" id="ARBA00022679"/>
    </source>
</evidence>
<protein>
    <recommendedName>
        <fullName evidence="7">Aminotransferase</fullName>
        <ecNumber evidence="7">2.6.1.-</ecNumber>
    </recommendedName>
</protein>
<keyword evidence="5" id="KW-0663">Pyridoxal phosphate</keyword>
<dbReference type="GO" id="GO:0006520">
    <property type="term" value="P:amino acid metabolic process"/>
    <property type="evidence" value="ECO:0007669"/>
    <property type="project" value="InterPro"/>
</dbReference>
<reference evidence="9 10" key="1">
    <citation type="submission" date="2014-01" db="EMBL/GenBank/DDBJ databases">
        <title>Roseivivax isoporae LMG 25204 Genome Sequencing.</title>
        <authorList>
            <person name="Lai Q."/>
            <person name="Li G."/>
            <person name="Shao Z."/>
        </authorList>
    </citation>
    <scope>NUCLEOTIDE SEQUENCE [LARGE SCALE GENOMIC DNA]</scope>
    <source>
        <strain evidence="9 10">LMG 25204</strain>
    </source>
</reference>
<evidence type="ECO:0000256" key="6">
    <source>
        <dbReference type="ARBA" id="ARBA00049185"/>
    </source>
</evidence>
<dbReference type="Pfam" id="PF00155">
    <property type="entry name" value="Aminotran_1_2"/>
    <property type="match status" value="1"/>
</dbReference>
<keyword evidence="3 7" id="KW-0032">Aminotransferase</keyword>
<dbReference type="CDD" id="cd00609">
    <property type="entry name" value="AAT_like"/>
    <property type="match status" value="1"/>
</dbReference>
<dbReference type="GO" id="GO:0004069">
    <property type="term" value="F:L-aspartate:2-oxoglutarate aminotransferase activity"/>
    <property type="evidence" value="ECO:0007669"/>
    <property type="project" value="UniProtKB-EC"/>
</dbReference>
<accession>X7F884</accession>
<keyword evidence="10" id="KW-1185">Reference proteome</keyword>
<evidence type="ECO:0000256" key="7">
    <source>
        <dbReference type="RuleBase" id="RU000481"/>
    </source>
</evidence>
<dbReference type="Proteomes" id="UP000023430">
    <property type="component" value="Unassembled WGS sequence"/>
</dbReference>
<dbReference type="PROSITE" id="PS00105">
    <property type="entry name" value="AA_TRANSFER_CLASS_1"/>
    <property type="match status" value="1"/>
</dbReference>
<dbReference type="PANTHER" id="PTHR46383:SF2">
    <property type="entry name" value="AMINOTRANSFERASE"/>
    <property type="match status" value="1"/>
</dbReference>
<dbReference type="InterPro" id="IPR050596">
    <property type="entry name" value="AspAT/PAT-like"/>
</dbReference>
<dbReference type="InterPro" id="IPR015421">
    <property type="entry name" value="PyrdxlP-dep_Trfase_major"/>
</dbReference>
<comment type="similarity">
    <text evidence="2 7">Belongs to the class-I pyridoxal-phosphate-dependent aminotransferase family.</text>
</comment>
<dbReference type="RefSeq" id="WP_043769635.1">
    <property type="nucleotide sequence ID" value="NZ_JAME01000012.1"/>
</dbReference>
<dbReference type="InterPro" id="IPR004838">
    <property type="entry name" value="NHTrfase_class1_PyrdxlP-BS"/>
</dbReference>
<dbReference type="PATRIC" id="fig|1449351.3.peg.1930"/>
<comment type="cofactor">
    <cofactor evidence="1 7">
        <name>pyridoxal 5'-phosphate</name>
        <dbReference type="ChEBI" id="CHEBI:597326"/>
    </cofactor>
</comment>
<keyword evidence="4 7" id="KW-0808">Transferase</keyword>
<dbReference type="eggNOG" id="COG0436">
    <property type="taxonomic scope" value="Bacteria"/>
</dbReference>
<evidence type="ECO:0000256" key="5">
    <source>
        <dbReference type="ARBA" id="ARBA00022898"/>
    </source>
</evidence>
<gene>
    <name evidence="9" type="ORF">RISW2_02740</name>
</gene>
<dbReference type="Gene3D" id="3.40.640.10">
    <property type="entry name" value="Type I PLP-dependent aspartate aminotransferase-like (Major domain)"/>
    <property type="match status" value="1"/>
</dbReference>
<organism evidence="9 10">
    <name type="scientific">Roseivivax isoporae LMG 25204</name>
    <dbReference type="NCBI Taxonomy" id="1449351"/>
    <lineage>
        <taxon>Bacteria</taxon>
        <taxon>Pseudomonadati</taxon>
        <taxon>Pseudomonadota</taxon>
        <taxon>Alphaproteobacteria</taxon>
        <taxon>Rhodobacterales</taxon>
        <taxon>Roseobacteraceae</taxon>
        <taxon>Roseivivax</taxon>
    </lineage>
</organism>
<comment type="catalytic activity">
    <reaction evidence="6">
        <text>L-aspartate + 2-oxoglutarate = oxaloacetate + L-glutamate</text>
        <dbReference type="Rhea" id="RHEA:21824"/>
        <dbReference type="ChEBI" id="CHEBI:16452"/>
        <dbReference type="ChEBI" id="CHEBI:16810"/>
        <dbReference type="ChEBI" id="CHEBI:29985"/>
        <dbReference type="ChEBI" id="CHEBI:29991"/>
        <dbReference type="EC" id="2.6.1.1"/>
    </reaction>
</comment>
<evidence type="ECO:0000256" key="1">
    <source>
        <dbReference type="ARBA" id="ARBA00001933"/>
    </source>
</evidence>
<name>X7F884_9RHOB</name>
<dbReference type="EMBL" id="JAME01000012">
    <property type="protein sequence ID" value="ETX29102.1"/>
    <property type="molecule type" value="Genomic_DNA"/>
</dbReference>
<dbReference type="OrthoDB" id="9763453at2"/>
<dbReference type="InterPro" id="IPR015424">
    <property type="entry name" value="PyrdxlP-dep_Trfase"/>
</dbReference>
<evidence type="ECO:0000313" key="9">
    <source>
        <dbReference type="EMBL" id="ETX29102.1"/>
    </source>
</evidence>
<dbReference type="AlphaFoldDB" id="X7F884"/>
<dbReference type="SUPFAM" id="SSF53383">
    <property type="entry name" value="PLP-dependent transferases"/>
    <property type="match status" value="1"/>
</dbReference>
<dbReference type="InterPro" id="IPR004839">
    <property type="entry name" value="Aminotransferase_I/II_large"/>
</dbReference>
<evidence type="ECO:0000256" key="2">
    <source>
        <dbReference type="ARBA" id="ARBA00007441"/>
    </source>
</evidence>
<dbReference type="PANTHER" id="PTHR46383">
    <property type="entry name" value="ASPARTATE AMINOTRANSFERASE"/>
    <property type="match status" value="1"/>
</dbReference>
<evidence type="ECO:0000259" key="8">
    <source>
        <dbReference type="Pfam" id="PF00155"/>
    </source>
</evidence>
<comment type="caution">
    <text evidence="9">The sequence shown here is derived from an EMBL/GenBank/DDBJ whole genome shotgun (WGS) entry which is preliminary data.</text>
</comment>
<evidence type="ECO:0000313" key="10">
    <source>
        <dbReference type="Proteomes" id="UP000023430"/>
    </source>
</evidence>
<dbReference type="STRING" id="1449351.RISW2_02740"/>
<dbReference type="GO" id="GO:0030170">
    <property type="term" value="F:pyridoxal phosphate binding"/>
    <property type="evidence" value="ECO:0007669"/>
    <property type="project" value="InterPro"/>
</dbReference>